<organism evidence="3 4">
    <name type="scientific">Rubus argutus</name>
    <name type="common">Southern blackberry</name>
    <dbReference type="NCBI Taxonomy" id="59490"/>
    <lineage>
        <taxon>Eukaryota</taxon>
        <taxon>Viridiplantae</taxon>
        <taxon>Streptophyta</taxon>
        <taxon>Embryophyta</taxon>
        <taxon>Tracheophyta</taxon>
        <taxon>Spermatophyta</taxon>
        <taxon>Magnoliopsida</taxon>
        <taxon>eudicotyledons</taxon>
        <taxon>Gunneridae</taxon>
        <taxon>Pentapetalae</taxon>
        <taxon>rosids</taxon>
        <taxon>fabids</taxon>
        <taxon>Rosales</taxon>
        <taxon>Rosaceae</taxon>
        <taxon>Rosoideae</taxon>
        <taxon>Rosoideae incertae sedis</taxon>
        <taxon>Rubus</taxon>
    </lineage>
</organism>
<name>A0AAW1WX19_RUBAR</name>
<keyword evidence="1" id="KW-0472">Membrane</keyword>
<keyword evidence="1" id="KW-1133">Transmembrane helix</keyword>
<proteinExistence type="predicted"/>
<evidence type="ECO:0000256" key="1">
    <source>
        <dbReference type="SAM" id="Phobius"/>
    </source>
</evidence>
<sequence>MIPFGDYLDQLQYCSNRSRSYNSGISFALAEWRECLLGIQLLPIVPIAEDLFSDVGYVRELLKWTEPALSRECWGRMERFVYSLQGVYDKNSALDQIRNLNGHDDGSVLISKTLVIILLMTLAIESIFLPDFEGMGFLTFYSIKLL</sequence>
<dbReference type="Pfam" id="PF17652">
    <property type="entry name" value="Glyco_hydro81C"/>
    <property type="match status" value="1"/>
</dbReference>
<dbReference type="InterPro" id="IPR040720">
    <property type="entry name" value="GH81_C"/>
</dbReference>
<keyword evidence="1" id="KW-0812">Transmembrane</keyword>
<keyword evidence="4" id="KW-1185">Reference proteome</keyword>
<dbReference type="AlphaFoldDB" id="A0AAW1WX19"/>
<dbReference type="EMBL" id="JBEDUW010000005">
    <property type="protein sequence ID" value="KAK9928319.1"/>
    <property type="molecule type" value="Genomic_DNA"/>
</dbReference>
<gene>
    <name evidence="3" type="ORF">M0R45_025462</name>
</gene>
<evidence type="ECO:0000259" key="2">
    <source>
        <dbReference type="Pfam" id="PF17652"/>
    </source>
</evidence>
<comment type="caution">
    <text evidence="3">The sequence shown here is derived from an EMBL/GenBank/DDBJ whole genome shotgun (WGS) entry which is preliminary data.</text>
</comment>
<protein>
    <recommendedName>
        <fullName evidence="2">Glycosyl hydrolase family 81 C-terminal domain-containing protein</fullName>
    </recommendedName>
</protein>
<evidence type="ECO:0000313" key="4">
    <source>
        <dbReference type="Proteomes" id="UP001457282"/>
    </source>
</evidence>
<accession>A0AAW1WX19</accession>
<dbReference type="Proteomes" id="UP001457282">
    <property type="component" value="Unassembled WGS sequence"/>
</dbReference>
<evidence type="ECO:0000313" key="3">
    <source>
        <dbReference type="EMBL" id="KAK9928319.1"/>
    </source>
</evidence>
<feature type="domain" description="Glycosyl hydrolase family 81 C-terminal" evidence="2">
    <location>
        <begin position="30"/>
        <end position="106"/>
    </location>
</feature>
<reference evidence="3 4" key="1">
    <citation type="journal article" date="2023" name="G3 (Bethesda)">
        <title>A chromosome-length genome assembly and annotation of blackberry (Rubus argutus, cv. 'Hillquist').</title>
        <authorList>
            <person name="Bruna T."/>
            <person name="Aryal R."/>
            <person name="Dudchenko O."/>
            <person name="Sargent D.J."/>
            <person name="Mead D."/>
            <person name="Buti M."/>
            <person name="Cavallini A."/>
            <person name="Hytonen T."/>
            <person name="Andres J."/>
            <person name="Pham M."/>
            <person name="Weisz D."/>
            <person name="Mascagni F."/>
            <person name="Usai G."/>
            <person name="Natali L."/>
            <person name="Bassil N."/>
            <person name="Fernandez G.E."/>
            <person name="Lomsadze A."/>
            <person name="Armour M."/>
            <person name="Olukolu B."/>
            <person name="Poorten T."/>
            <person name="Britton C."/>
            <person name="Davik J."/>
            <person name="Ashrafi H."/>
            <person name="Aiden E.L."/>
            <person name="Borodovsky M."/>
            <person name="Worthington M."/>
        </authorList>
    </citation>
    <scope>NUCLEOTIDE SEQUENCE [LARGE SCALE GENOMIC DNA]</scope>
    <source>
        <strain evidence="3">PI 553951</strain>
    </source>
</reference>
<feature type="transmembrane region" description="Helical" evidence="1">
    <location>
        <begin position="108"/>
        <end position="129"/>
    </location>
</feature>